<dbReference type="EMBL" id="BAAATD010000003">
    <property type="protein sequence ID" value="GAA2595762.1"/>
    <property type="molecule type" value="Genomic_DNA"/>
</dbReference>
<dbReference type="Gene3D" id="3.40.50.150">
    <property type="entry name" value="Vaccinia Virus protein VP39"/>
    <property type="match status" value="1"/>
</dbReference>
<protein>
    <recommendedName>
        <fullName evidence="8">Glycosyl transferase</fullName>
    </recommendedName>
</protein>
<evidence type="ECO:0000256" key="2">
    <source>
        <dbReference type="ARBA" id="ARBA00022679"/>
    </source>
</evidence>
<dbReference type="PANTHER" id="PTHR12526">
    <property type="entry name" value="GLYCOSYLTRANSFERASE"/>
    <property type="match status" value="1"/>
</dbReference>
<reference evidence="7" key="1">
    <citation type="journal article" date="2019" name="Int. J. Syst. Evol. Microbiol.">
        <title>The Global Catalogue of Microorganisms (GCM) 10K type strain sequencing project: providing services to taxonomists for standard genome sequencing and annotation.</title>
        <authorList>
            <consortium name="The Broad Institute Genomics Platform"/>
            <consortium name="The Broad Institute Genome Sequencing Center for Infectious Disease"/>
            <person name="Wu L."/>
            <person name="Ma J."/>
        </authorList>
    </citation>
    <scope>NUCLEOTIDE SEQUENCE [LARGE SCALE GENOMIC DNA]</scope>
    <source>
        <strain evidence="7">JCM 6833</strain>
    </source>
</reference>
<dbReference type="InterPro" id="IPR001296">
    <property type="entry name" value="Glyco_trans_1"/>
</dbReference>
<accession>A0ABP6C125</accession>
<dbReference type="SUPFAM" id="SSF53335">
    <property type="entry name" value="S-adenosyl-L-methionine-dependent methyltransferases"/>
    <property type="match status" value="1"/>
</dbReference>
<keyword evidence="7" id="KW-1185">Reference proteome</keyword>
<dbReference type="RefSeq" id="WP_344541527.1">
    <property type="nucleotide sequence ID" value="NZ_BAAATD010000003.1"/>
</dbReference>
<dbReference type="Pfam" id="PF13439">
    <property type="entry name" value="Glyco_transf_4"/>
    <property type="match status" value="1"/>
</dbReference>
<evidence type="ECO:0000259" key="5">
    <source>
        <dbReference type="Pfam" id="PF13649"/>
    </source>
</evidence>
<evidence type="ECO:0000313" key="6">
    <source>
        <dbReference type="EMBL" id="GAA2595762.1"/>
    </source>
</evidence>
<keyword evidence="1" id="KW-0328">Glycosyltransferase</keyword>
<evidence type="ECO:0000259" key="4">
    <source>
        <dbReference type="Pfam" id="PF13439"/>
    </source>
</evidence>
<dbReference type="CDD" id="cd03801">
    <property type="entry name" value="GT4_PimA-like"/>
    <property type="match status" value="1"/>
</dbReference>
<dbReference type="InterPro" id="IPR029063">
    <property type="entry name" value="SAM-dependent_MTases_sf"/>
</dbReference>
<feature type="domain" description="Glycosyl transferase family 1" evidence="3">
    <location>
        <begin position="169"/>
        <end position="327"/>
    </location>
</feature>
<evidence type="ECO:0000259" key="3">
    <source>
        <dbReference type="Pfam" id="PF00534"/>
    </source>
</evidence>
<dbReference type="InterPro" id="IPR041698">
    <property type="entry name" value="Methyltransf_25"/>
</dbReference>
<name>A0ABP6C125_9ACTN</name>
<keyword evidence="2" id="KW-0808">Transferase</keyword>
<dbReference type="Pfam" id="PF13649">
    <property type="entry name" value="Methyltransf_25"/>
    <property type="match status" value="1"/>
</dbReference>
<dbReference type="Pfam" id="PF00534">
    <property type="entry name" value="Glycos_transf_1"/>
    <property type="match status" value="1"/>
</dbReference>
<evidence type="ECO:0000313" key="7">
    <source>
        <dbReference type="Proteomes" id="UP001501509"/>
    </source>
</evidence>
<feature type="domain" description="Glycosyltransferase subfamily 4-like N-terminal" evidence="4">
    <location>
        <begin position="116"/>
        <end position="159"/>
    </location>
</feature>
<proteinExistence type="predicted"/>
<dbReference type="Gene3D" id="3.40.50.2000">
    <property type="entry name" value="Glycogen Phosphorylase B"/>
    <property type="match status" value="2"/>
</dbReference>
<dbReference type="SUPFAM" id="SSF53756">
    <property type="entry name" value="UDP-Glycosyltransferase/glycogen phosphorylase"/>
    <property type="match status" value="1"/>
</dbReference>
<feature type="domain" description="Methyltransferase" evidence="5">
    <location>
        <begin position="389"/>
        <end position="482"/>
    </location>
</feature>
<comment type="caution">
    <text evidence="6">The sequence shown here is derived from an EMBL/GenBank/DDBJ whole genome shotgun (WGS) entry which is preliminary data.</text>
</comment>
<dbReference type="InterPro" id="IPR028098">
    <property type="entry name" value="Glyco_trans_4-like_N"/>
</dbReference>
<sequence>MNLPYVVVPGDVDDAAVPSGGNLYDRRLRRHLATAGEIAVPGTWPRPDEAAKAGLTRALAALPDGSVVLLDGLVACGVPDVVVPQARRLRLAVLVHLPLADETGLPPEVAAELNVLEHETLHAAGAVVATSHWAARHLIDRHGLAPGRVHVVPPGVDPAAPVAGTDTGTRLLCVGSLTPRKGHDLLVEALAAVADLPWTCVFAGPSGRAPDHAGDLRRSIERHRLAARIELAGPRTGERLDAEYAGADLLLLPSRAETYGMVVTEALARGVPVLATAVGGVPEALGHVRDGGIPGLLVPPDDVPALAAALRRWLGDDELRRRLRAAAWERRGTLTGWEETARRMAAVLDRLAPRFSPGWLALREDADAAARAARPVDALPAGGPRRTIHDLGCGTGSMGRWLAGRLTGPQHWVLHDRDAELLRRAARTMPDRAADGSPVTTETREGDITGLRTADLADASLVTASALLDLLTSGELAALAEAIAGARCPALLTLSVTGRVELTPADPLDTEIEAAFNDHQRRSGLLGPAAVAAATEAFERHGAKVRAYPSPWRLGRPDHAALTSEWLRGWVGAACEQRPGLEPRARDYLWRRLDACAQGALRVVVHHTDLLVEPS</sequence>
<evidence type="ECO:0000256" key="1">
    <source>
        <dbReference type="ARBA" id="ARBA00022676"/>
    </source>
</evidence>
<organism evidence="6 7">
    <name type="scientific">Actinomadura fulvescens</name>
    <dbReference type="NCBI Taxonomy" id="46160"/>
    <lineage>
        <taxon>Bacteria</taxon>
        <taxon>Bacillati</taxon>
        <taxon>Actinomycetota</taxon>
        <taxon>Actinomycetes</taxon>
        <taxon>Streptosporangiales</taxon>
        <taxon>Thermomonosporaceae</taxon>
        <taxon>Actinomadura</taxon>
    </lineage>
</organism>
<gene>
    <name evidence="6" type="ORF">GCM10010411_31530</name>
</gene>
<evidence type="ECO:0008006" key="8">
    <source>
        <dbReference type="Google" id="ProtNLM"/>
    </source>
</evidence>
<dbReference type="Proteomes" id="UP001501509">
    <property type="component" value="Unassembled WGS sequence"/>
</dbReference>
<dbReference type="PANTHER" id="PTHR12526:SF510">
    <property type="entry name" value="D-INOSITOL 3-PHOSPHATE GLYCOSYLTRANSFERASE"/>
    <property type="match status" value="1"/>
</dbReference>